<evidence type="ECO:0000313" key="2">
    <source>
        <dbReference type="Proteomes" id="UP000294166"/>
    </source>
</evidence>
<dbReference type="RefSeq" id="WP_130066501.1">
    <property type="nucleotide sequence ID" value="NZ_SEZN01000016.1"/>
</dbReference>
<protein>
    <submittedName>
        <fullName evidence="1">Uncharacterized protein</fullName>
    </submittedName>
</protein>
<reference evidence="1 2" key="1">
    <citation type="submission" date="2019-02" db="EMBL/GenBank/DDBJ databases">
        <title>Genome sequences of Aliivibrio finisterrensis strains from farmed Atlantic salmon.</title>
        <authorList>
            <person name="Bowman J.P."/>
        </authorList>
    </citation>
    <scope>NUCLEOTIDE SEQUENCE [LARGE SCALE GENOMIC DNA]</scope>
    <source>
        <strain evidence="1 2">A21</strain>
    </source>
</reference>
<organism evidence="1 2">
    <name type="scientific">Aliivibrio finisterrensis</name>
    <dbReference type="NCBI Taxonomy" id="511998"/>
    <lineage>
        <taxon>Bacteria</taxon>
        <taxon>Pseudomonadati</taxon>
        <taxon>Pseudomonadota</taxon>
        <taxon>Gammaproteobacteria</taxon>
        <taxon>Vibrionales</taxon>
        <taxon>Vibrionaceae</taxon>
        <taxon>Aliivibrio</taxon>
    </lineage>
</organism>
<keyword evidence="2" id="KW-1185">Reference proteome</keyword>
<accession>A0ABY0I7C6</accession>
<dbReference type="Proteomes" id="UP000294166">
    <property type="component" value="Unassembled WGS sequence"/>
</dbReference>
<comment type="caution">
    <text evidence="1">The sequence shown here is derived from an EMBL/GenBank/DDBJ whole genome shotgun (WGS) entry which is preliminary data.</text>
</comment>
<dbReference type="EMBL" id="SEZN01000016">
    <property type="protein sequence ID" value="RYU64338.1"/>
    <property type="molecule type" value="Genomic_DNA"/>
</dbReference>
<gene>
    <name evidence="1" type="ORF">ERW53_10395</name>
</gene>
<sequence length="148" mass="17410">MEDIKALIKKEQWLAKDRFDFSEKEGVEEGINIFDNYKFTVCKFTLFENLLTNLDNDSLCLAYDYFEAERLRRCFNDHFNKTKTPINAVEKIVYIYIETLLGERVRRTFTSDIPSIRSEIATYAKMFEHMDSSTLISEFRKSGVQIGS</sequence>
<name>A0ABY0I7C6_9GAMM</name>
<proteinExistence type="predicted"/>
<evidence type="ECO:0000313" key="1">
    <source>
        <dbReference type="EMBL" id="RYU64338.1"/>
    </source>
</evidence>